<dbReference type="NCBIfam" id="TIGR01509">
    <property type="entry name" value="HAD-SF-IA-v3"/>
    <property type="match status" value="1"/>
</dbReference>
<dbReference type="SFLD" id="SFLDS00003">
    <property type="entry name" value="Haloacid_Dehalogenase"/>
    <property type="match status" value="1"/>
</dbReference>
<dbReference type="CDD" id="cd07505">
    <property type="entry name" value="HAD_BPGM-like"/>
    <property type="match status" value="1"/>
</dbReference>
<keyword evidence="1" id="KW-0378">Hydrolase</keyword>
<comment type="caution">
    <text evidence="1">The sequence shown here is derived from an EMBL/GenBank/DDBJ whole genome shotgun (WGS) entry which is preliminary data.</text>
</comment>
<dbReference type="Gene3D" id="3.40.50.1000">
    <property type="entry name" value="HAD superfamily/HAD-like"/>
    <property type="match status" value="1"/>
</dbReference>
<dbReference type="GO" id="GO:0016787">
    <property type="term" value="F:hydrolase activity"/>
    <property type="evidence" value="ECO:0007669"/>
    <property type="project" value="UniProtKB-KW"/>
</dbReference>
<dbReference type="InterPro" id="IPR023198">
    <property type="entry name" value="PGP-like_dom2"/>
</dbReference>
<dbReference type="Pfam" id="PF13419">
    <property type="entry name" value="HAD_2"/>
    <property type="match status" value="1"/>
</dbReference>
<proteinExistence type="predicted"/>
<evidence type="ECO:0000313" key="1">
    <source>
        <dbReference type="EMBL" id="MBP2385922.1"/>
    </source>
</evidence>
<dbReference type="PANTHER" id="PTHR18901">
    <property type="entry name" value="2-DEOXYGLUCOSE-6-PHOSPHATE PHOSPHATASE 2"/>
    <property type="match status" value="1"/>
</dbReference>
<reference evidence="1 2" key="1">
    <citation type="submission" date="2021-03" db="EMBL/GenBank/DDBJ databases">
        <title>Sequencing the genomes of 1000 actinobacteria strains.</title>
        <authorList>
            <person name="Klenk H.-P."/>
        </authorList>
    </citation>
    <scope>NUCLEOTIDE SEQUENCE [LARGE SCALE GENOMIC DNA]</scope>
    <source>
        <strain evidence="1 2">DSM 15797</strain>
    </source>
</reference>
<gene>
    <name evidence="1" type="ORF">JOF47_001433</name>
</gene>
<dbReference type="InterPro" id="IPR006439">
    <property type="entry name" value="HAD-SF_hydro_IA"/>
</dbReference>
<dbReference type="Proteomes" id="UP001296993">
    <property type="component" value="Unassembled WGS sequence"/>
</dbReference>
<dbReference type="SUPFAM" id="SSF56784">
    <property type="entry name" value="HAD-like"/>
    <property type="match status" value="1"/>
</dbReference>
<dbReference type="EMBL" id="JAGIOF010000001">
    <property type="protein sequence ID" value="MBP2385922.1"/>
    <property type="molecule type" value="Genomic_DNA"/>
</dbReference>
<dbReference type="RefSeq" id="WP_209996911.1">
    <property type="nucleotide sequence ID" value="NZ_BAAAJY010000003.1"/>
</dbReference>
<protein>
    <submittedName>
        <fullName evidence="1">HAD superfamily hydrolase (TIGR01509 family)</fullName>
    </submittedName>
</protein>
<keyword evidence="2" id="KW-1185">Reference proteome</keyword>
<dbReference type="PANTHER" id="PTHR18901:SF38">
    <property type="entry name" value="PSEUDOURIDINE-5'-PHOSPHATASE"/>
    <property type="match status" value="1"/>
</dbReference>
<dbReference type="SFLD" id="SFLDG01129">
    <property type="entry name" value="C1.5:_HAD__Beta-PGM__Phosphata"/>
    <property type="match status" value="1"/>
</dbReference>
<accession>A0ABS4XBS0</accession>
<dbReference type="Gene3D" id="1.10.150.240">
    <property type="entry name" value="Putative phosphatase, domain 2"/>
    <property type="match status" value="1"/>
</dbReference>
<sequence length="238" mass="25410">MPTQNQAVLPTPTLNSLVQGVLWDMDGTLLDTEPYWMGAENELVAAHGGSWTHEDALGLVGSALPDSAAVLQRAGVDLGAREIIDWLNERVMAGINNHVEWRPGALDLLEELHVAGIPCGLVTMSESAMASQVLSMLPRKYFSFQVTGDQVRNGKPHPDPYLLGLEKLSALVPDLEAHRVIGIEDSAPGIASAASAGLTAVLVPHLSQVPESDLWHRLVSLEQVELSTLSSLIGIGAH</sequence>
<name>A0ABS4XBS0_9MICC</name>
<dbReference type="InterPro" id="IPR041492">
    <property type="entry name" value="HAD_2"/>
</dbReference>
<dbReference type="InterPro" id="IPR023214">
    <property type="entry name" value="HAD_sf"/>
</dbReference>
<evidence type="ECO:0000313" key="2">
    <source>
        <dbReference type="Proteomes" id="UP001296993"/>
    </source>
</evidence>
<dbReference type="InterPro" id="IPR036412">
    <property type="entry name" value="HAD-like_sf"/>
</dbReference>
<organism evidence="1 2">
    <name type="scientific">Paeniglutamicibacter kerguelensis</name>
    <dbReference type="NCBI Taxonomy" id="254788"/>
    <lineage>
        <taxon>Bacteria</taxon>
        <taxon>Bacillati</taxon>
        <taxon>Actinomycetota</taxon>
        <taxon>Actinomycetes</taxon>
        <taxon>Micrococcales</taxon>
        <taxon>Micrococcaceae</taxon>
        <taxon>Paeniglutamicibacter</taxon>
    </lineage>
</organism>